<evidence type="ECO:0000313" key="1">
    <source>
        <dbReference type="EMBL" id="KAB1200422.1"/>
    </source>
</evidence>
<dbReference type="EMBL" id="RXIC02000164">
    <property type="protein sequence ID" value="KAB1200422.1"/>
    <property type="molecule type" value="Genomic_DNA"/>
</dbReference>
<reference evidence="1 2" key="1">
    <citation type="journal article" date="2019" name="Plant Biotechnol. J.">
        <title>The red bayberry genome and genetic basis of sex determination.</title>
        <authorList>
            <person name="Jia H.M."/>
            <person name="Jia H.J."/>
            <person name="Cai Q.L."/>
            <person name="Wang Y."/>
            <person name="Zhao H.B."/>
            <person name="Yang W.F."/>
            <person name="Wang G.Y."/>
            <person name="Li Y.H."/>
            <person name="Zhan D.L."/>
            <person name="Shen Y.T."/>
            <person name="Niu Q.F."/>
            <person name="Chang L."/>
            <person name="Qiu J."/>
            <person name="Zhao L."/>
            <person name="Xie H.B."/>
            <person name="Fu W.Y."/>
            <person name="Jin J."/>
            <person name="Li X.W."/>
            <person name="Jiao Y."/>
            <person name="Zhou C.C."/>
            <person name="Tu T."/>
            <person name="Chai C.Y."/>
            <person name="Gao J.L."/>
            <person name="Fan L.J."/>
            <person name="van de Weg E."/>
            <person name="Wang J.Y."/>
            <person name="Gao Z.S."/>
        </authorList>
    </citation>
    <scope>NUCLEOTIDE SEQUENCE [LARGE SCALE GENOMIC DNA]</scope>
    <source>
        <tissue evidence="1">Leaves</tissue>
    </source>
</reference>
<organism evidence="1 2">
    <name type="scientific">Morella rubra</name>
    <name type="common">Chinese bayberry</name>
    <dbReference type="NCBI Taxonomy" id="262757"/>
    <lineage>
        <taxon>Eukaryota</taxon>
        <taxon>Viridiplantae</taxon>
        <taxon>Streptophyta</taxon>
        <taxon>Embryophyta</taxon>
        <taxon>Tracheophyta</taxon>
        <taxon>Spermatophyta</taxon>
        <taxon>Magnoliopsida</taxon>
        <taxon>eudicotyledons</taxon>
        <taxon>Gunneridae</taxon>
        <taxon>Pentapetalae</taxon>
        <taxon>rosids</taxon>
        <taxon>fabids</taxon>
        <taxon>Fagales</taxon>
        <taxon>Myricaceae</taxon>
        <taxon>Morella</taxon>
    </lineage>
</organism>
<keyword evidence="2" id="KW-1185">Reference proteome</keyword>
<name>A0A6A1UJL6_9ROSI</name>
<gene>
    <name evidence="1" type="ORF">CJ030_MR0G007266</name>
</gene>
<comment type="caution">
    <text evidence="1">The sequence shown here is derived from an EMBL/GenBank/DDBJ whole genome shotgun (WGS) entry which is preliminary data.</text>
</comment>
<proteinExistence type="predicted"/>
<dbReference type="AlphaFoldDB" id="A0A6A1UJL6"/>
<accession>A0A6A1UJL6</accession>
<dbReference type="Proteomes" id="UP000516437">
    <property type="component" value="Unassembled WGS sequence"/>
</dbReference>
<evidence type="ECO:0000313" key="2">
    <source>
        <dbReference type="Proteomes" id="UP000516437"/>
    </source>
</evidence>
<protein>
    <submittedName>
        <fullName evidence="1">Uncharacterized protein</fullName>
    </submittedName>
</protein>
<sequence>MKSSRENNHLERQSKLLSGEITVGTHAISYNKKFSTTKKSCHVATVDHTTNT</sequence>